<keyword evidence="2" id="KW-1133">Transmembrane helix</keyword>
<evidence type="ECO:0000256" key="2">
    <source>
        <dbReference type="SAM" id="Phobius"/>
    </source>
</evidence>
<evidence type="ECO:0000256" key="1">
    <source>
        <dbReference type="SAM" id="MobiDB-lite"/>
    </source>
</evidence>
<reference evidence="3 4" key="1">
    <citation type="journal article" date="2019" name="Emerg. Microbes Infect.">
        <title>Comprehensive subspecies identification of 175 nontuberculous mycobacteria species based on 7547 genomic profiles.</title>
        <authorList>
            <person name="Matsumoto Y."/>
            <person name="Kinjo T."/>
            <person name="Motooka D."/>
            <person name="Nabeya D."/>
            <person name="Jung N."/>
            <person name="Uechi K."/>
            <person name="Horii T."/>
            <person name="Iida T."/>
            <person name="Fujita J."/>
            <person name="Nakamura S."/>
        </authorList>
    </citation>
    <scope>NUCLEOTIDE SEQUENCE [LARGE SCALE GENOMIC DNA]</scope>
    <source>
        <strain evidence="3 4">JCM 18113</strain>
    </source>
</reference>
<feature type="compositionally biased region" description="Basic and acidic residues" evidence="1">
    <location>
        <begin position="97"/>
        <end position="113"/>
    </location>
</feature>
<protein>
    <recommendedName>
        <fullName evidence="5">LapA family protein</fullName>
    </recommendedName>
</protein>
<name>A0ABM7JPV5_MYCNT</name>
<keyword evidence="2" id="KW-0812">Transmembrane</keyword>
<evidence type="ECO:0000313" key="3">
    <source>
        <dbReference type="EMBL" id="BBY37517.1"/>
    </source>
</evidence>
<feature type="region of interest" description="Disordered" evidence="1">
    <location>
        <begin position="93"/>
        <end position="113"/>
    </location>
</feature>
<gene>
    <name evidence="3" type="ORF">MMAN_16510</name>
</gene>
<keyword evidence="2" id="KW-0472">Membrane</keyword>
<accession>A0ABM7JPV5</accession>
<sequence>MASQACARCGYESRCPDRGTWYDRHPAAAVTLTVLVLAMAVAHPWLFGGLAVGGGVYWALRERRSREAIAARADWEHRALIARQVPQLPTPVMPRRRAADHWSRTEPMRAGRM</sequence>
<feature type="transmembrane region" description="Helical" evidence="2">
    <location>
        <begin position="27"/>
        <end position="60"/>
    </location>
</feature>
<keyword evidence="4" id="KW-1185">Reference proteome</keyword>
<organism evidence="3 4">
    <name type="scientific">Mycobacterium mantenii</name>
    <dbReference type="NCBI Taxonomy" id="560555"/>
    <lineage>
        <taxon>Bacteria</taxon>
        <taxon>Bacillati</taxon>
        <taxon>Actinomycetota</taxon>
        <taxon>Actinomycetes</taxon>
        <taxon>Mycobacteriales</taxon>
        <taxon>Mycobacteriaceae</taxon>
        <taxon>Mycobacterium</taxon>
        <taxon>Mycobacterium avium complex (MAC)</taxon>
    </lineage>
</organism>
<dbReference type="EMBL" id="AP022590">
    <property type="protein sequence ID" value="BBY37517.1"/>
    <property type="molecule type" value="Genomic_DNA"/>
</dbReference>
<evidence type="ECO:0008006" key="5">
    <source>
        <dbReference type="Google" id="ProtNLM"/>
    </source>
</evidence>
<evidence type="ECO:0000313" key="4">
    <source>
        <dbReference type="Proteomes" id="UP000465812"/>
    </source>
</evidence>
<proteinExistence type="predicted"/>
<dbReference type="Proteomes" id="UP000465812">
    <property type="component" value="Chromosome"/>
</dbReference>